<evidence type="ECO:0000256" key="1">
    <source>
        <dbReference type="SAM" id="Coils"/>
    </source>
</evidence>
<organism evidence="2 3">
    <name type="scientific">Stylosanthes scabra</name>
    <dbReference type="NCBI Taxonomy" id="79078"/>
    <lineage>
        <taxon>Eukaryota</taxon>
        <taxon>Viridiplantae</taxon>
        <taxon>Streptophyta</taxon>
        <taxon>Embryophyta</taxon>
        <taxon>Tracheophyta</taxon>
        <taxon>Spermatophyta</taxon>
        <taxon>Magnoliopsida</taxon>
        <taxon>eudicotyledons</taxon>
        <taxon>Gunneridae</taxon>
        <taxon>Pentapetalae</taxon>
        <taxon>rosids</taxon>
        <taxon>fabids</taxon>
        <taxon>Fabales</taxon>
        <taxon>Fabaceae</taxon>
        <taxon>Papilionoideae</taxon>
        <taxon>50 kb inversion clade</taxon>
        <taxon>dalbergioids sensu lato</taxon>
        <taxon>Dalbergieae</taxon>
        <taxon>Pterocarpus clade</taxon>
        <taxon>Stylosanthes</taxon>
    </lineage>
</organism>
<feature type="coiled-coil region" evidence="1">
    <location>
        <begin position="131"/>
        <end position="158"/>
    </location>
</feature>
<feature type="non-terminal residue" evidence="2">
    <location>
        <position position="1"/>
    </location>
</feature>
<evidence type="ECO:0008006" key="4">
    <source>
        <dbReference type="Google" id="ProtNLM"/>
    </source>
</evidence>
<name>A0ABU6Q9Z3_9FABA</name>
<keyword evidence="3" id="KW-1185">Reference proteome</keyword>
<accession>A0ABU6Q9Z3</accession>
<evidence type="ECO:0000313" key="2">
    <source>
        <dbReference type="EMBL" id="MED6108576.1"/>
    </source>
</evidence>
<reference evidence="2 3" key="1">
    <citation type="journal article" date="2023" name="Plants (Basel)">
        <title>Bridging the Gap: Combining Genomics and Transcriptomics Approaches to Understand Stylosanthes scabra, an Orphan Legume from the Brazilian Caatinga.</title>
        <authorList>
            <person name="Ferreira-Neto J.R.C."/>
            <person name="da Silva M.D."/>
            <person name="Binneck E."/>
            <person name="de Melo N.F."/>
            <person name="da Silva R.H."/>
            <person name="de Melo A.L.T.M."/>
            <person name="Pandolfi V."/>
            <person name="Bustamante F.O."/>
            <person name="Brasileiro-Vidal A.C."/>
            <person name="Benko-Iseppon A.M."/>
        </authorList>
    </citation>
    <scope>NUCLEOTIDE SEQUENCE [LARGE SCALE GENOMIC DNA]</scope>
    <source>
        <tissue evidence="2">Leaves</tissue>
    </source>
</reference>
<dbReference type="EMBL" id="JASCZI010000094">
    <property type="protein sequence ID" value="MED6108576.1"/>
    <property type="molecule type" value="Genomic_DNA"/>
</dbReference>
<proteinExistence type="predicted"/>
<comment type="caution">
    <text evidence="2">The sequence shown here is derived from an EMBL/GenBank/DDBJ whole genome shotgun (WGS) entry which is preliminary data.</text>
</comment>
<evidence type="ECO:0000313" key="3">
    <source>
        <dbReference type="Proteomes" id="UP001341840"/>
    </source>
</evidence>
<keyword evidence="1" id="KW-0175">Coiled coil</keyword>
<protein>
    <recommendedName>
        <fullName evidence="4">Sacsin</fullName>
    </recommendedName>
</protein>
<gene>
    <name evidence="2" type="ORF">PIB30_025542</name>
</gene>
<sequence length="169" mass="19060">VSGANMLPQDQAASNPFIINHRLEDWLVKFCYECSVPPPAFFRDEVFLLEGGQIYASPPAFFRNEVFLPEGGQIYAYSVIIPGNTYEPLVHAKGRFSFVDSDTRDDAAYRMLCVLVRHTNREIRDFNYLCAKLLQEANAALVEKVAELETLCQQLESEYGDSLHFGGSP</sequence>
<dbReference type="Proteomes" id="UP001341840">
    <property type="component" value="Unassembled WGS sequence"/>
</dbReference>